<keyword evidence="1" id="KW-0472">Membrane</keyword>
<protein>
    <recommendedName>
        <fullName evidence="4">DUF5667 domain-containing protein</fullName>
    </recommendedName>
</protein>
<dbReference type="OrthoDB" id="2426074at2"/>
<sequence length="250" mass="30080">MPTEVQKNFRRQIREFQKQQKNRENEKFYSYIEKDFISHYYETRKRRRRRIISGVSIASLLLFLWNFYAISTWVNHIAYSITGKPLFSVESIFNRGAERHREVANYLKVVDPKEEQIQSLLNDAVTKFNEFLKNQKLHHEYIKEVNKHIQQVNKDILELKSINPPDVMKEFHEILLAEADLCYEILQTSLRVVNSTDGNVRNQYLRDVNALVSDFNNLVRTKRDKLLEVFDEIGMKYEVSGNRIRYWWRN</sequence>
<dbReference type="AlphaFoldDB" id="A0A1I5XJT5"/>
<feature type="transmembrane region" description="Helical" evidence="1">
    <location>
        <begin position="51"/>
        <end position="70"/>
    </location>
</feature>
<gene>
    <name evidence="2" type="ORF">SAMN05444406_12728</name>
</gene>
<evidence type="ECO:0008006" key="4">
    <source>
        <dbReference type="Google" id="ProtNLM"/>
    </source>
</evidence>
<accession>A0A1I5XJT5</accession>
<evidence type="ECO:0000313" key="3">
    <source>
        <dbReference type="Proteomes" id="UP000198577"/>
    </source>
</evidence>
<dbReference type="STRING" id="937334.SAMN05444406_12728"/>
<evidence type="ECO:0000256" key="1">
    <source>
        <dbReference type="SAM" id="Phobius"/>
    </source>
</evidence>
<proteinExistence type="predicted"/>
<keyword evidence="3" id="KW-1185">Reference proteome</keyword>
<organism evidence="2 3">
    <name type="scientific">Caldicoprobacter faecalis</name>
    <dbReference type="NCBI Taxonomy" id="937334"/>
    <lineage>
        <taxon>Bacteria</taxon>
        <taxon>Bacillati</taxon>
        <taxon>Bacillota</taxon>
        <taxon>Clostridia</taxon>
        <taxon>Caldicoprobacterales</taxon>
        <taxon>Caldicoprobacteraceae</taxon>
        <taxon>Caldicoprobacter</taxon>
    </lineage>
</organism>
<keyword evidence="1" id="KW-0812">Transmembrane</keyword>
<reference evidence="2 3" key="1">
    <citation type="submission" date="2016-10" db="EMBL/GenBank/DDBJ databases">
        <authorList>
            <person name="de Groot N.N."/>
        </authorList>
    </citation>
    <scope>NUCLEOTIDE SEQUENCE [LARGE SCALE GENOMIC DNA]</scope>
    <source>
        <strain evidence="2 3">DSM 20678</strain>
    </source>
</reference>
<dbReference type="EMBL" id="FOXR01000027">
    <property type="protein sequence ID" value="SFQ32241.1"/>
    <property type="molecule type" value="Genomic_DNA"/>
</dbReference>
<dbReference type="Proteomes" id="UP000198577">
    <property type="component" value="Unassembled WGS sequence"/>
</dbReference>
<keyword evidence="1" id="KW-1133">Transmembrane helix</keyword>
<dbReference type="RefSeq" id="WP_025747657.1">
    <property type="nucleotide sequence ID" value="NZ_FOXR01000027.1"/>
</dbReference>
<name>A0A1I5XJT5_9FIRM</name>
<evidence type="ECO:0000313" key="2">
    <source>
        <dbReference type="EMBL" id="SFQ32241.1"/>
    </source>
</evidence>